<gene>
    <name evidence="3" type="ORF">CCE01nite_28930</name>
</gene>
<evidence type="ECO:0000313" key="4">
    <source>
        <dbReference type="Proteomes" id="UP000317046"/>
    </source>
</evidence>
<evidence type="ECO:0000313" key="3">
    <source>
        <dbReference type="EMBL" id="GEA88944.1"/>
    </source>
</evidence>
<dbReference type="RefSeq" id="WP_141372618.1">
    <property type="nucleotide sequence ID" value="NZ_BJLR01000027.1"/>
</dbReference>
<dbReference type="SUPFAM" id="SSF63817">
    <property type="entry name" value="Sortase"/>
    <property type="match status" value="1"/>
</dbReference>
<comment type="caution">
    <text evidence="3">The sequence shown here is derived from an EMBL/GenBank/DDBJ whole genome shotgun (WGS) entry which is preliminary data.</text>
</comment>
<dbReference type="CDD" id="cd05829">
    <property type="entry name" value="Sortase_F"/>
    <property type="match status" value="1"/>
</dbReference>
<evidence type="ECO:0008006" key="5">
    <source>
        <dbReference type="Google" id="ProtNLM"/>
    </source>
</evidence>
<keyword evidence="4" id="KW-1185">Reference proteome</keyword>
<protein>
    <recommendedName>
        <fullName evidence="5">Class F sortase</fullName>
    </recommendedName>
</protein>
<feature type="region of interest" description="Disordered" evidence="2">
    <location>
        <begin position="58"/>
        <end position="115"/>
    </location>
</feature>
<keyword evidence="1" id="KW-0378">Hydrolase</keyword>
<organism evidence="3 4">
    <name type="scientific">Cellulomonas cellasea</name>
    <dbReference type="NCBI Taxonomy" id="43670"/>
    <lineage>
        <taxon>Bacteria</taxon>
        <taxon>Bacillati</taxon>
        <taxon>Actinomycetota</taxon>
        <taxon>Actinomycetes</taxon>
        <taxon>Micrococcales</taxon>
        <taxon>Cellulomonadaceae</taxon>
        <taxon>Cellulomonas</taxon>
    </lineage>
</organism>
<name>A0A4Y3KZR8_9CELL</name>
<dbReference type="InterPro" id="IPR023365">
    <property type="entry name" value="Sortase_dom-sf"/>
</dbReference>
<proteinExistence type="predicted"/>
<feature type="compositionally biased region" description="Pro residues" evidence="2">
    <location>
        <begin position="7"/>
        <end position="19"/>
    </location>
</feature>
<feature type="compositionally biased region" description="Pro residues" evidence="2">
    <location>
        <begin position="103"/>
        <end position="114"/>
    </location>
</feature>
<evidence type="ECO:0000256" key="2">
    <source>
        <dbReference type="SAM" id="MobiDB-lite"/>
    </source>
</evidence>
<sequence>MTGTRPTGPPAGRVPPPGAPDRAPGRLGVRLAAAAGVTAVAVGGWLALQPGEFAAADAGVVPDSGTTSGGLDDRGPAGVAASPPLRGDADPRTSGPSWVTRLPAPPAPAAPAPAPAAAQPVAVPAAQPAAVPVHLEVAGRDRPVEVVPVGVEPTGAIVVPDDPDVLGWWQSGPGVGAAAGSTVLVGHLDVPGDLGVMRALAVLPVDATVTLTDGQGGSATYRVAARRTFSKDDGLPTDLFRTDGAPQLVLVTCGGAFDTRTGHYADNVVVYAVPA</sequence>
<evidence type="ECO:0000256" key="1">
    <source>
        <dbReference type="ARBA" id="ARBA00022801"/>
    </source>
</evidence>
<dbReference type="InterPro" id="IPR005754">
    <property type="entry name" value="Sortase"/>
</dbReference>
<dbReference type="AlphaFoldDB" id="A0A4Y3KZR8"/>
<accession>A0A4Y3KZR8</accession>
<dbReference type="EMBL" id="BJLR01000027">
    <property type="protein sequence ID" value="GEA88944.1"/>
    <property type="molecule type" value="Genomic_DNA"/>
</dbReference>
<dbReference type="Proteomes" id="UP000317046">
    <property type="component" value="Unassembled WGS sequence"/>
</dbReference>
<reference evidence="3" key="1">
    <citation type="submission" date="2019-06" db="EMBL/GenBank/DDBJ databases">
        <title>Whole genome shotgun sequence of Cellulomonas cellasea NBRC 3753.</title>
        <authorList>
            <person name="Hosoyama A."/>
            <person name="Uohara A."/>
            <person name="Ohji S."/>
            <person name="Ichikawa N."/>
        </authorList>
    </citation>
    <scope>NUCLEOTIDE SEQUENCE [LARGE SCALE GENOMIC DNA]</scope>
    <source>
        <strain evidence="3">NBRC 3753</strain>
    </source>
</reference>
<dbReference type="InterPro" id="IPR042001">
    <property type="entry name" value="Sortase_F"/>
</dbReference>
<dbReference type="Gene3D" id="2.40.260.10">
    <property type="entry name" value="Sortase"/>
    <property type="match status" value="1"/>
</dbReference>
<feature type="region of interest" description="Disordered" evidence="2">
    <location>
        <begin position="1"/>
        <end position="25"/>
    </location>
</feature>
<dbReference type="GO" id="GO:0016787">
    <property type="term" value="F:hydrolase activity"/>
    <property type="evidence" value="ECO:0007669"/>
    <property type="project" value="UniProtKB-KW"/>
</dbReference>
<dbReference type="Pfam" id="PF04203">
    <property type="entry name" value="Sortase"/>
    <property type="match status" value="1"/>
</dbReference>